<evidence type="ECO:0000313" key="7">
    <source>
        <dbReference type="EMBL" id="AKU89851.1"/>
    </source>
</evidence>
<feature type="transmembrane region" description="Helical" evidence="6">
    <location>
        <begin position="6"/>
        <end position="23"/>
    </location>
</feature>
<feature type="transmembrane region" description="Helical" evidence="6">
    <location>
        <begin position="35"/>
        <end position="54"/>
    </location>
</feature>
<evidence type="ECO:0000256" key="3">
    <source>
        <dbReference type="ARBA" id="ARBA00022692"/>
    </source>
</evidence>
<proteinExistence type="predicted"/>
<feature type="transmembrane region" description="Helical" evidence="6">
    <location>
        <begin position="416"/>
        <end position="436"/>
    </location>
</feature>
<feature type="transmembrane region" description="Helical" evidence="6">
    <location>
        <begin position="442"/>
        <end position="460"/>
    </location>
</feature>
<keyword evidence="5 6" id="KW-0472">Membrane</keyword>
<accession>A0A0K1P8W5</accession>
<dbReference type="STRING" id="1391653.AKJ08_0238"/>
<feature type="transmembrane region" description="Helical" evidence="6">
    <location>
        <begin position="109"/>
        <end position="130"/>
    </location>
</feature>
<evidence type="ECO:0000313" key="8">
    <source>
        <dbReference type="Proteomes" id="UP000055590"/>
    </source>
</evidence>
<evidence type="ECO:0000256" key="4">
    <source>
        <dbReference type="ARBA" id="ARBA00022989"/>
    </source>
</evidence>
<keyword evidence="8" id="KW-1185">Reference proteome</keyword>
<dbReference type="Pfam" id="PF01943">
    <property type="entry name" value="Polysacc_synt"/>
    <property type="match status" value="1"/>
</dbReference>
<keyword evidence="4 6" id="KW-1133">Transmembrane helix</keyword>
<dbReference type="AlphaFoldDB" id="A0A0K1P8W5"/>
<dbReference type="GO" id="GO:0005886">
    <property type="term" value="C:plasma membrane"/>
    <property type="evidence" value="ECO:0007669"/>
    <property type="project" value="UniProtKB-SubCell"/>
</dbReference>
<feature type="transmembrane region" description="Helical" evidence="6">
    <location>
        <begin position="382"/>
        <end position="404"/>
    </location>
</feature>
<evidence type="ECO:0000256" key="5">
    <source>
        <dbReference type="ARBA" id="ARBA00023136"/>
    </source>
</evidence>
<dbReference type="Proteomes" id="UP000055590">
    <property type="component" value="Chromosome"/>
</dbReference>
<dbReference type="EMBL" id="CP012332">
    <property type="protein sequence ID" value="AKU89851.1"/>
    <property type="molecule type" value="Genomic_DNA"/>
</dbReference>
<evidence type="ECO:0000256" key="2">
    <source>
        <dbReference type="ARBA" id="ARBA00022475"/>
    </source>
</evidence>
<sequence length="477" mass="50679">MARSAFHLLSGQVATTLLSILLNAKLGRTLGATDFGLYFFLLTSTYFVNVFMEWGQGSILVRDVARRPDSTARFLGSALAIRVALAVPGTIVGTLVVRLLGYDLRTQLLMALTIVAFTPNSLFQTFGLVFRGRERMDLDARATVLNKVLHVGMVLAAFALGGHLLAVIVSLGIAAVITLGYAIAKSRELAFGRLRIEAQAVRHLMSHGTPVLGMAVLAQAQIYIETLLLSALGPAVVLGFYGAARTITNTLIMPASILITASYPRLSRALGDPAAMREEVANALRPVLILGILVASGTALFADVAIGVIYGKEGYGPAVTILQIMSPWLFLVFLNLLFASVLIIQGRATPIAAIRVVIMAAFALLAWHVIPLTEQRWGSAAIGLLAASLLAETVLLAASISLAPRGILSRRSLADLLRALFSAGAATAVVLALPVSTPIVRIPVFLLSFAAAAIACRLLGRADMEILRNALNRTNRL</sequence>
<reference evidence="7 8" key="1">
    <citation type="submission" date="2015-08" db="EMBL/GenBank/DDBJ databases">
        <authorList>
            <person name="Babu N.S."/>
            <person name="Beckwith C.J."/>
            <person name="Beseler K.G."/>
            <person name="Brison A."/>
            <person name="Carone J.V."/>
            <person name="Caskin T.P."/>
            <person name="Diamond M."/>
            <person name="Durham M.E."/>
            <person name="Foxe J.M."/>
            <person name="Go M."/>
            <person name="Henderson B.A."/>
            <person name="Jones I.B."/>
            <person name="McGettigan J.A."/>
            <person name="Micheletti S.J."/>
            <person name="Nasrallah M.E."/>
            <person name="Ortiz D."/>
            <person name="Piller C.R."/>
            <person name="Privatt S.R."/>
            <person name="Schneider S.L."/>
            <person name="Sharp S."/>
            <person name="Smith T.C."/>
            <person name="Stanton J.D."/>
            <person name="Ullery H.E."/>
            <person name="Wilson R.J."/>
            <person name="Serrano M.G."/>
            <person name="Buck G."/>
            <person name="Lee V."/>
            <person name="Wang Y."/>
            <person name="Carvalho R."/>
            <person name="Voegtly L."/>
            <person name="Shi R."/>
            <person name="Duckworth R."/>
            <person name="Johnson A."/>
            <person name="Loviza R."/>
            <person name="Walstead R."/>
            <person name="Shah Z."/>
            <person name="Kiflezghi M."/>
            <person name="Wade K."/>
            <person name="Ball S.L."/>
            <person name="Bradley K.W."/>
            <person name="Asai D.J."/>
            <person name="Bowman C.A."/>
            <person name="Russell D.A."/>
            <person name="Pope W.H."/>
            <person name="Jacobs-Sera D."/>
            <person name="Hendrix R.W."/>
            <person name="Hatfull G.F."/>
        </authorList>
    </citation>
    <scope>NUCLEOTIDE SEQUENCE [LARGE SCALE GENOMIC DNA]</scope>
    <source>
        <strain evidence="7 8">DSM 27710</strain>
    </source>
</reference>
<keyword evidence="2" id="KW-1003">Cell membrane</keyword>
<dbReference type="InterPro" id="IPR050833">
    <property type="entry name" value="Poly_Biosynth_Transport"/>
</dbReference>
<feature type="transmembrane region" description="Helical" evidence="6">
    <location>
        <begin position="150"/>
        <end position="183"/>
    </location>
</feature>
<feature type="transmembrane region" description="Helical" evidence="6">
    <location>
        <begin position="287"/>
        <end position="309"/>
    </location>
</feature>
<dbReference type="InterPro" id="IPR002797">
    <property type="entry name" value="Polysacc_synth"/>
</dbReference>
<comment type="subcellular location">
    <subcellularLocation>
        <location evidence="1">Cell membrane</location>
        <topology evidence="1">Multi-pass membrane protein</topology>
    </subcellularLocation>
</comment>
<dbReference type="KEGG" id="vin:AKJ08_0238"/>
<organism evidence="7 8">
    <name type="scientific">Vulgatibacter incomptus</name>
    <dbReference type="NCBI Taxonomy" id="1391653"/>
    <lineage>
        <taxon>Bacteria</taxon>
        <taxon>Pseudomonadati</taxon>
        <taxon>Myxococcota</taxon>
        <taxon>Myxococcia</taxon>
        <taxon>Myxococcales</taxon>
        <taxon>Cystobacterineae</taxon>
        <taxon>Vulgatibacteraceae</taxon>
        <taxon>Vulgatibacter</taxon>
    </lineage>
</organism>
<name>A0A0K1P8W5_9BACT</name>
<dbReference type="PANTHER" id="PTHR30250:SF11">
    <property type="entry name" value="O-ANTIGEN TRANSPORTER-RELATED"/>
    <property type="match status" value="1"/>
</dbReference>
<evidence type="ECO:0000256" key="6">
    <source>
        <dbReference type="SAM" id="Phobius"/>
    </source>
</evidence>
<feature type="transmembrane region" description="Helical" evidence="6">
    <location>
        <begin position="222"/>
        <end position="241"/>
    </location>
</feature>
<gene>
    <name evidence="7" type="ORF">AKJ08_0238</name>
</gene>
<keyword evidence="3 6" id="KW-0812">Transmembrane</keyword>
<feature type="transmembrane region" description="Helical" evidence="6">
    <location>
        <begin position="321"/>
        <end position="344"/>
    </location>
</feature>
<feature type="transmembrane region" description="Helical" evidence="6">
    <location>
        <begin position="351"/>
        <end position="370"/>
    </location>
</feature>
<feature type="transmembrane region" description="Helical" evidence="6">
    <location>
        <begin position="74"/>
        <end position="97"/>
    </location>
</feature>
<evidence type="ECO:0000256" key="1">
    <source>
        <dbReference type="ARBA" id="ARBA00004651"/>
    </source>
</evidence>
<protein>
    <submittedName>
        <fullName evidence="7">Membrane protein</fullName>
    </submittedName>
</protein>
<dbReference type="PANTHER" id="PTHR30250">
    <property type="entry name" value="PST FAMILY PREDICTED COLANIC ACID TRANSPORTER"/>
    <property type="match status" value="1"/>
</dbReference>